<dbReference type="RefSeq" id="WP_380019807.1">
    <property type="nucleotide sequence ID" value="NZ_JBHSHD010000006.1"/>
</dbReference>
<dbReference type="EMBL" id="JBHSHD010000006">
    <property type="protein sequence ID" value="MFC4819990.1"/>
    <property type="molecule type" value="Genomic_DNA"/>
</dbReference>
<sequence>MTSLWRLSAYDTLDGLGGLYADGRWHNQGVRIVYTAESAAGALLELRVHLEVDEEDLPDRYQLLEIALPPGFTIESLDPATLPKDWTHRPDVSAEFGMTWLTAQRSPALRVPSAILPATWNVLLNPAHPAMGGVRVVRKLPLEWDRRLFR</sequence>
<evidence type="ECO:0000259" key="1">
    <source>
        <dbReference type="SMART" id="SM00953"/>
    </source>
</evidence>
<gene>
    <name evidence="2" type="ORF">ACFO6Q_06630</name>
</gene>
<dbReference type="Proteomes" id="UP001595886">
    <property type="component" value="Unassembled WGS sequence"/>
</dbReference>
<reference evidence="3" key="1">
    <citation type="journal article" date="2019" name="Int. J. Syst. Evol. Microbiol.">
        <title>The Global Catalogue of Microorganisms (GCM) 10K type strain sequencing project: providing services to taxonomists for standard genome sequencing and annotation.</title>
        <authorList>
            <consortium name="The Broad Institute Genomics Platform"/>
            <consortium name="The Broad Institute Genome Sequencing Center for Infectious Disease"/>
            <person name="Wu L."/>
            <person name="Ma J."/>
        </authorList>
    </citation>
    <scope>NUCLEOTIDE SEQUENCE [LARGE SCALE GENOMIC DNA]</scope>
    <source>
        <strain evidence="3">CCUG 30340</strain>
    </source>
</reference>
<accession>A0ABV9QSJ5</accession>
<comment type="caution">
    <text evidence="2">The sequence shown here is derived from an EMBL/GenBank/DDBJ whole genome shotgun (WGS) entry which is preliminary data.</text>
</comment>
<proteinExistence type="predicted"/>
<protein>
    <submittedName>
        <fullName evidence="2">RES family NAD+ phosphorylase</fullName>
    </submittedName>
</protein>
<name>A0ABV9QSJ5_9GAMM</name>
<evidence type="ECO:0000313" key="2">
    <source>
        <dbReference type="EMBL" id="MFC4819990.1"/>
    </source>
</evidence>
<dbReference type="InterPro" id="IPR014914">
    <property type="entry name" value="RES_dom"/>
</dbReference>
<feature type="domain" description="RES" evidence="1">
    <location>
        <begin position="12"/>
        <end position="138"/>
    </location>
</feature>
<keyword evidence="3" id="KW-1185">Reference proteome</keyword>
<dbReference type="Pfam" id="PF08808">
    <property type="entry name" value="RES"/>
    <property type="match status" value="1"/>
</dbReference>
<dbReference type="SMART" id="SM00953">
    <property type="entry name" value="RES"/>
    <property type="match status" value="1"/>
</dbReference>
<evidence type="ECO:0000313" key="3">
    <source>
        <dbReference type="Proteomes" id="UP001595886"/>
    </source>
</evidence>
<organism evidence="2 3">
    <name type="scientific">Dokdonella ginsengisoli</name>
    <dbReference type="NCBI Taxonomy" id="363846"/>
    <lineage>
        <taxon>Bacteria</taxon>
        <taxon>Pseudomonadati</taxon>
        <taxon>Pseudomonadota</taxon>
        <taxon>Gammaproteobacteria</taxon>
        <taxon>Lysobacterales</taxon>
        <taxon>Rhodanobacteraceae</taxon>
        <taxon>Dokdonella</taxon>
    </lineage>
</organism>